<gene>
    <name evidence="1" type="ORF">CDEB00056_LOCUS16720</name>
</gene>
<sequence length="215" mass="24489">MVQVLILIVSPSNLCSNITTGRVIYESALSFSSPPPSHSWNEYLSHSSQGFIATILHVTMLTSYIIYGTFEDAYRDGIFYFRDVVYGMSRLQKCHFRTAGRGIDYAVDLNEEDRGADEESRGTPTNMIHQILNHIHAQDGAGVCSNYNITWRKLIQVRNIRSSASSLFWGNQLLPSRRRLWQKGSMDLDLDPSSAYRLRVPLILMKMMKWSSIST</sequence>
<accession>A0A7S3QBP5</accession>
<dbReference type="AlphaFoldDB" id="A0A7S3QBP5"/>
<reference evidence="1" key="1">
    <citation type="submission" date="2021-01" db="EMBL/GenBank/DDBJ databases">
        <authorList>
            <person name="Corre E."/>
            <person name="Pelletier E."/>
            <person name="Niang G."/>
            <person name="Scheremetjew M."/>
            <person name="Finn R."/>
            <person name="Kale V."/>
            <person name="Holt S."/>
            <person name="Cochrane G."/>
            <person name="Meng A."/>
            <person name="Brown T."/>
            <person name="Cohen L."/>
        </authorList>
    </citation>
    <scope>NUCLEOTIDE SEQUENCE</scope>
    <source>
        <strain evidence="1">MM31A-1</strain>
    </source>
</reference>
<proteinExistence type="predicted"/>
<protein>
    <submittedName>
        <fullName evidence="1">Uncharacterized protein</fullName>
    </submittedName>
</protein>
<organism evidence="1">
    <name type="scientific">Chaetoceros debilis</name>
    <dbReference type="NCBI Taxonomy" id="122233"/>
    <lineage>
        <taxon>Eukaryota</taxon>
        <taxon>Sar</taxon>
        <taxon>Stramenopiles</taxon>
        <taxon>Ochrophyta</taxon>
        <taxon>Bacillariophyta</taxon>
        <taxon>Coscinodiscophyceae</taxon>
        <taxon>Chaetocerotophycidae</taxon>
        <taxon>Chaetocerotales</taxon>
        <taxon>Chaetocerotaceae</taxon>
        <taxon>Chaetoceros</taxon>
    </lineage>
</organism>
<name>A0A7S3QBP5_9STRA</name>
<dbReference type="EMBL" id="HBIO01021694">
    <property type="protein sequence ID" value="CAE0471867.1"/>
    <property type="molecule type" value="Transcribed_RNA"/>
</dbReference>
<evidence type="ECO:0000313" key="1">
    <source>
        <dbReference type="EMBL" id="CAE0471867.1"/>
    </source>
</evidence>